<evidence type="ECO:0000256" key="4">
    <source>
        <dbReference type="ARBA" id="ARBA00022692"/>
    </source>
</evidence>
<keyword evidence="6 7" id="KW-0472">Membrane</keyword>
<dbReference type="Pfam" id="PF13677">
    <property type="entry name" value="MotB_plug"/>
    <property type="match status" value="1"/>
</dbReference>
<evidence type="ECO:0000313" key="12">
    <source>
        <dbReference type="Proteomes" id="UP000253918"/>
    </source>
</evidence>
<accession>A0A369VXS6</accession>
<protein>
    <submittedName>
        <fullName evidence="11">Flagellar motor protein</fullName>
    </submittedName>
</protein>
<reference evidence="11 12" key="1">
    <citation type="submission" date="2018-07" db="EMBL/GenBank/DDBJ databases">
        <title>a novel species of Sphingomonas isolated from the rhizosphere soil of Araceae plant.</title>
        <authorList>
            <person name="Zhiyong W."/>
            <person name="Qinglan Z."/>
            <person name="Zhiwei F."/>
            <person name="Ding X."/>
            <person name="Gejiao W."/>
            <person name="Shixue Z."/>
        </authorList>
    </citation>
    <scope>NUCLEOTIDE SEQUENCE [LARGE SCALE GENOMIC DNA]</scope>
    <source>
        <strain evidence="11 12">WZY 27</strain>
    </source>
</reference>
<evidence type="ECO:0000256" key="7">
    <source>
        <dbReference type="PROSITE-ProRule" id="PRU00473"/>
    </source>
</evidence>
<evidence type="ECO:0000256" key="5">
    <source>
        <dbReference type="ARBA" id="ARBA00022989"/>
    </source>
</evidence>
<dbReference type="InterPro" id="IPR050330">
    <property type="entry name" value="Bact_OuterMem_StrucFunc"/>
</dbReference>
<comment type="caution">
    <text evidence="11">The sequence shown here is derived from an EMBL/GenBank/DDBJ whole genome shotgun (WGS) entry which is preliminary data.</text>
</comment>
<evidence type="ECO:0000256" key="3">
    <source>
        <dbReference type="ARBA" id="ARBA00022475"/>
    </source>
</evidence>
<keyword evidence="3" id="KW-1003">Cell membrane</keyword>
<feature type="domain" description="OmpA-like" evidence="10">
    <location>
        <begin position="179"/>
        <end position="298"/>
    </location>
</feature>
<dbReference type="Gene3D" id="3.30.1330.60">
    <property type="entry name" value="OmpA-like domain"/>
    <property type="match status" value="1"/>
</dbReference>
<evidence type="ECO:0000313" key="11">
    <source>
        <dbReference type="EMBL" id="RDE05872.1"/>
    </source>
</evidence>
<evidence type="ECO:0000256" key="1">
    <source>
        <dbReference type="ARBA" id="ARBA00004162"/>
    </source>
</evidence>
<comment type="subcellular location">
    <subcellularLocation>
        <location evidence="1">Cell membrane</location>
        <topology evidence="1">Single-pass membrane protein</topology>
    </subcellularLocation>
</comment>
<dbReference type="Proteomes" id="UP000253918">
    <property type="component" value="Unassembled WGS sequence"/>
</dbReference>
<dbReference type="SUPFAM" id="SSF103088">
    <property type="entry name" value="OmpA-like"/>
    <property type="match status" value="1"/>
</dbReference>
<dbReference type="OrthoDB" id="7170686at2"/>
<feature type="transmembrane region" description="Helical" evidence="9">
    <location>
        <begin position="37"/>
        <end position="56"/>
    </location>
</feature>
<keyword evidence="4 9" id="KW-0812">Transmembrane</keyword>
<comment type="similarity">
    <text evidence="2">Belongs to the MotB family.</text>
</comment>
<dbReference type="AlphaFoldDB" id="A0A369VXS6"/>
<keyword evidence="11" id="KW-0969">Cilium</keyword>
<keyword evidence="5 9" id="KW-1133">Transmembrane helix</keyword>
<proteinExistence type="inferred from homology"/>
<dbReference type="InterPro" id="IPR036737">
    <property type="entry name" value="OmpA-like_sf"/>
</dbReference>
<dbReference type="InterPro" id="IPR006665">
    <property type="entry name" value="OmpA-like"/>
</dbReference>
<dbReference type="CDD" id="cd07185">
    <property type="entry name" value="OmpA_C-like"/>
    <property type="match status" value="1"/>
</dbReference>
<evidence type="ECO:0000256" key="6">
    <source>
        <dbReference type="ARBA" id="ARBA00023136"/>
    </source>
</evidence>
<keyword evidence="12" id="KW-1185">Reference proteome</keyword>
<keyword evidence="11" id="KW-0282">Flagellum</keyword>
<feature type="region of interest" description="Disordered" evidence="8">
    <location>
        <begin position="102"/>
        <end position="131"/>
    </location>
</feature>
<name>A0A369VXS6_9SPHN</name>
<dbReference type="Pfam" id="PF00691">
    <property type="entry name" value="OmpA"/>
    <property type="match status" value="1"/>
</dbReference>
<dbReference type="EMBL" id="QQNB01000002">
    <property type="protein sequence ID" value="RDE05872.1"/>
    <property type="molecule type" value="Genomic_DNA"/>
</dbReference>
<organism evidence="11 12">
    <name type="scientific">Sphingomonas aracearum</name>
    <dbReference type="NCBI Taxonomy" id="2283317"/>
    <lineage>
        <taxon>Bacteria</taxon>
        <taxon>Pseudomonadati</taxon>
        <taxon>Pseudomonadota</taxon>
        <taxon>Alphaproteobacteria</taxon>
        <taxon>Sphingomonadales</taxon>
        <taxon>Sphingomonadaceae</taxon>
        <taxon>Sphingomonas</taxon>
    </lineage>
</organism>
<gene>
    <name evidence="11" type="ORF">DVW87_11835</name>
</gene>
<dbReference type="PROSITE" id="PS51123">
    <property type="entry name" value="OMPA_2"/>
    <property type="match status" value="1"/>
</dbReference>
<evidence type="ECO:0000256" key="9">
    <source>
        <dbReference type="SAM" id="Phobius"/>
    </source>
</evidence>
<evidence type="ECO:0000259" key="10">
    <source>
        <dbReference type="PROSITE" id="PS51123"/>
    </source>
</evidence>
<dbReference type="GO" id="GO:0005886">
    <property type="term" value="C:plasma membrane"/>
    <property type="evidence" value="ECO:0007669"/>
    <property type="project" value="UniProtKB-SubCell"/>
</dbReference>
<dbReference type="InterPro" id="IPR025713">
    <property type="entry name" value="MotB-like_N_dom"/>
</dbReference>
<dbReference type="PANTHER" id="PTHR30329:SF21">
    <property type="entry name" value="LIPOPROTEIN YIAD-RELATED"/>
    <property type="match status" value="1"/>
</dbReference>
<keyword evidence="11" id="KW-0966">Cell projection</keyword>
<dbReference type="RefSeq" id="WP_114687941.1">
    <property type="nucleotide sequence ID" value="NZ_QQNB01000002.1"/>
</dbReference>
<sequence length="303" mass="33195">MAGARAPHGSNQPPKIIIVKKVIADGHGGHHGGAWKVAYADFVTAMMAFFLLMWLLGATSEKQRKSIADYFAPTLIEFKQNSAGSNGLFGGESITDKDNYPHKAAQSGTRSLTIPADSTGGTQVGTGQKGTLKDKAAMQAADQQNFEKMKRTLTRAMAQSPQLKKLAQHIRFLRTRDGLRIDLIDDADYSMFALGTTQLVPEASRLIGMIAESIKGTENPIMIRGHTDALGYGNPLEYNNWMLSSGRAEATRRRLFDGGVPERRFYRIEGVADREPIIAKNPTDPRNRRVAITLLYRGGAFGE</sequence>
<evidence type="ECO:0000256" key="8">
    <source>
        <dbReference type="SAM" id="MobiDB-lite"/>
    </source>
</evidence>
<evidence type="ECO:0000256" key="2">
    <source>
        <dbReference type="ARBA" id="ARBA00008914"/>
    </source>
</evidence>
<dbReference type="PANTHER" id="PTHR30329">
    <property type="entry name" value="STATOR ELEMENT OF FLAGELLAR MOTOR COMPLEX"/>
    <property type="match status" value="1"/>
</dbReference>